<protein>
    <submittedName>
        <fullName evidence="3">Thioredoxin domain-containing protein</fullName>
    </submittedName>
</protein>
<comment type="caution">
    <text evidence="3">The sequence shown here is derived from an EMBL/GenBank/DDBJ whole genome shotgun (WGS) entry which is preliminary data.</text>
</comment>
<evidence type="ECO:0000313" key="3">
    <source>
        <dbReference type="EMBL" id="RUL89645.1"/>
    </source>
</evidence>
<evidence type="ECO:0000256" key="1">
    <source>
        <dbReference type="SAM" id="Coils"/>
    </source>
</evidence>
<keyword evidence="4" id="KW-1185">Reference proteome</keyword>
<dbReference type="GO" id="GO:0005975">
    <property type="term" value="P:carbohydrate metabolic process"/>
    <property type="evidence" value="ECO:0007669"/>
    <property type="project" value="InterPro"/>
</dbReference>
<dbReference type="InterPro" id="IPR024705">
    <property type="entry name" value="Ssp411"/>
</dbReference>
<dbReference type="AlphaFoldDB" id="A0A432MRS4"/>
<keyword evidence="1" id="KW-0175">Coiled coil</keyword>
<reference evidence="3 4" key="2">
    <citation type="submission" date="2019-01" db="EMBL/GenBank/DDBJ databases">
        <title>Tautonia sociabilis, a novel thermotolerant planctomycete of Isosphaeraceae family, isolated from a 4000 m deep subterranean habitat.</title>
        <authorList>
            <person name="Kovaleva O.L."/>
            <person name="Elcheninov A.G."/>
            <person name="Van Heerden E."/>
            <person name="Toshchakov S.V."/>
            <person name="Novikov A."/>
            <person name="Bonch-Osmolovskaya E.A."/>
            <person name="Kublanov I.V."/>
        </authorList>
    </citation>
    <scope>NUCLEOTIDE SEQUENCE [LARGE SCALE GENOMIC DNA]</scope>
    <source>
        <strain evidence="3 4">GM2012</strain>
    </source>
</reference>
<dbReference type="CDD" id="cd02955">
    <property type="entry name" value="SSP411"/>
    <property type="match status" value="1"/>
</dbReference>
<reference evidence="3 4" key="1">
    <citation type="submission" date="2018-12" db="EMBL/GenBank/DDBJ databases">
        <authorList>
            <person name="Toschakov S.V."/>
        </authorList>
    </citation>
    <scope>NUCLEOTIDE SEQUENCE [LARGE SCALE GENOMIC DNA]</scope>
    <source>
        <strain evidence="3 4">GM2012</strain>
    </source>
</reference>
<gene>
    <name evidence="3" type="ORF">TsocGM_00280</name>
</gene>
<dbReference type="SUPFAM" id="SSF48208">
    <property type="entry name" value="Six-hairpin glycosidases"/>
    <property type="match status" value="1"/>
</dbReference>
<dbReference type="PANTHER" id="PTHR42899:SF1">
    <property type="entry name" value="SPERMATOGENESIS-ASSOCIATED PROTEIN 20"/>
    <property type="match status" value="1"/>
</dbReference>
<organism evidence="3 4">
    <name type="scientific">Tautonia sociabilis</name>
    <dbReference type="NCBI Taxonomy" id="2080755"/>
    <lineage>
        <taxon>Bacteria</taxon>
        <taxon>Pseudomonadati</taxon>
        <taxon>Planctomycetota</taxon>
        <taxon>Planctomycetia</taxon>
        <taxon>Isosphaerales</taxon>
        <taxon>Isosphaeraceae</taxon>
        <taxon>Tautonia</taxon>
    </lineage>
</organism>
<sequence length="693" mass="76915">MNHPTDRPTNRLASETSPYLLQHRHNPVDWYPWGEEAFARARAEDRPIFLSVGYSACHWCHVMERECFENDDIARLMNDFFINVKVDREERPDVDQIYMAAVQAMSGQGGWPMSVFLTPDGRPFWGGTYFPPRDIPGRPGFPRVLRSIHEAWTDRKESILNAAGELTGHLGSIGQIPASDGELDASLLDNATRHLTRAFDPRHGGFGPAPKFPHPMDLRVLLRAHARSGDEHALHMVRFSLDAMARGGIYDHLGGGFSRYSTDDEWLVPHFEKMLYDNALLGSTYVEAFQLTGDAEFSRVAREVFDYVIGRMTDPEGGFHATEDADSEGEEGKYYVWTLDEIRSVLGPDRADVFASVYDVTARGNWEGKTILRLPKPLDEAAAALGKDAEDLRRELAEDRARLLEARARRVPPGKDTKILTSWNGLMIAALADGAHALGEERYLDAAERAAGFILDRLRTSDGRLLHCYKDGKARFNAYLDDYANLIDGLTRLFEATGRPRWVASALALADVMVAQFLDAEQGGFFYTGVDHEALITRPKDVYDNATPSGNAMAATALARLARLSGRSDLEEQARRTLRSVRLVLEQAPMAAGQSLIALDFLIGPSREIAVIGGEDRDEQVAALRAIRSRFLPLAVVAPTPPEPDDQAEAARLVPLLIDRPAKQGRATIYVCENFTCQEPVFVDRLAEALGGG</sequence>
<dbReference type="OrthoDB" id="9762614at2"/>
<evidence type="ECO:0000313" key="4">
    <source>
        <dbReference type="Proteomes" id="UP000280296"/>
    </source>
</evidence>
<dbReference type="Pfam" id="PF03190">
    <property type="entry name" value="Thioredox_DsbH"/>
    <property type="match status" value="1"/>
</dbReference>
<feature type="domain" description="Spermatogenesis-associated protein 20-like TRX" evidence="2">
    <location>
        <begin position="9"/>
        <end position="170"/>
    </location>
</feature>
<proteinExistence type="predicted"/>
<evidence type="ECO:0000259" key="2">
    <source>
        <dbReference type="Pfam" id="PF03190"/>
    </source>
</evidence>
<dbReference type="PANTHER" id="PTHR42899">
    <property type="entry name" value="SPERMATOGENESIS-ASSOCIATED PROTEIN 20"/>
    <property type="match status" value="1"/>
</dbReference>
<dbReference type="EMBL" id="RYZH01000001">
    <property type="protein sequence ID" value="RUL89645.1"/>
    <property type="molecule type" value="Genomic_DNA"/>
</dbReference>
<feature type="coiled-coil region" evidence="1">
    <location>
        <begin position="382"/>
        <end position="409"/>
    </location>
</feature>
<dbReference type="InterPro" id="IPR036249">
    <property type="entry name" value="Thioredoxin-like_sf"/>
</dbReference>
<dbReference type="InterPro" id="IPR008928">
    <property type="entry name" value="6-hairpin_glycosidase_sf"/>
</dbReference>
<dbReference type="PIRSF" id="PIRSF006402">
    <property type="entry name" value="UCP006402_thioredoxin"/>
    <property type="match status" value="1"/>
</dbReference>
<dbReference type="Gene3D" id="3.40.30.10">
    <property type="entry name" value="Glutaredoxin"/>
    <property type="match status" value="1"/>
</dbReference>
<dbReference type="SUPFAM" id="SSF52833">
    <property type="entry name" value="Thioredoxin-like"/>
    <property type="match status" value="1"/>
</dbReference>
<dbReference type="Gene3D" id="1.50.10.10">
    <property type="match status" value="1"/>
</dbReference>
<name>A0A432MRS4_9BACT</name>
<dbReference type="InterPro" id="IPR012341">
    <property type="entry name" value="6hp_glycosidase-like_sf"/>
</dbReference>
<dbReference type="Proteomes" id="UP000280296">
    <property type="component" value="Unassembled WGS sequence"/>
</dbReference>
<accession>A0A432MRS4</accession>
<dbReference type="RefSeq" id="WP_126723320.1">
    <property type="nucleotide sequence ID" value="NZ_RYZH01000001.1"/>
</dbReference>
<dbReference type="InterPro" id="IPR004879">
    <property type="entry name" value="Ssp411-like_TRX"/>
</dbReference>